<evidence type="ECO:0000313" key="1">
    <source>
        <dbReference type="EMBL" id="OGH66647.1"/>
    </source>
</evidence>
<sequence length="280" mass="31157">MKKIIFTILALTAVILTAVFVCLYFASSLLQQNQSLSFVRRGEGEVVYPIPQSKSITGLIVPHFDPVSNLSVDALSHVTTTPDLIILIGPNHFEAGASPIITGKYISAKVPLHPIFAIEKMQQLSKMQIASYEDQTISSEHSIGTPLPFIVQRFPSTPIIPIILKYHQKAEDIDRLITTLQSISSSSTLIIASLDFSHYLSSDIAPIKDAKMQKYIENRDYKQIEGLSNDYIDSPWTLITFLRYLELAGVTQGQMLEHTNTGQVAGQIIESSTSFFTYIY</sequence>
<dbReference type="EMBL" id="MFPX01000013">
    <property type="protein sequence ID" value="OGH66647.1"/>
    <property type="molecule type" value="Genomic_DNA"/>
</dbReference>
<dbReference type="AlphaFoldDB" id="A0A1F6M4R4"/>
<dbReference type="Proteomes" id="UP000178742">
    <property type="component" value="Unassembled WGS sequence"/>
</dbReference>
<comment type="caution">
    <text evidence="1">The sequence shown here is derived from an EMBL/GenBank/DDBJ whole genome shotgun (WGS) entry which is preliminary data.</text>
</comment>
<reference evidence="1 2" key="1">
    <citation type="journal article" date="2016" name="Nat. Commun.">
        <title>Thousands of microbial genomes shed light on interconnected biogeochemical processes in an aquifer system.</title>
        <authorList>
            <person name="Anantharaman K."/>
            <person name="Brown C.T."/>
            <person name="Hug L.A."/>
            <person name="Sharon I."/>
            <person name="Castelle C.J."/>
            <person name="Probst A.J."/>
            <person name="Thomas B.C."/>
            <person name="Singh A."/>
            <person name="Wilkins M.J."/>
            <person name="Karaoz U."/>
            <person name="Brodie E.L."/>
            <person name="Williams K.H."/>
            <person name="Hubbard S.S."/>
            <person name="Banfield J.F."/>
        </authorList>
    </citation>
    <scope>NUCLEOTIDE SEQUENCE [LARGE SCALE GENOMIC DNA]</scope>
</reference>
<gene>
    <name evidence="1" type="ORF">A3B90_01100</name>
</gene>
<organism evidence="1 2">
    <name type="scientific">Candidatus Magasanikbacteria bacterium RIFCSPHIGHO2_02_FULL_41_13</name>
    <dbReference type="NCBI Taxonomy" id="1798676"/>
    <lineage>
        <taxon>Bacteria</taxon>
        <taxon>Candidatus Magasanikiibacteriota</taxon>
    </lineage>
</organism>
<dbReference type="Gene3D" id="3.40.830.10">
    <property type="entry name" value="LigB-like"/>
    <property type="match status" value="1"/>
</dbReference>
<evidence type="ECO:0000313" key="2">
    <source>
        <dbReference type="Proteomes" id="UP000178742"/>
    </source>
</evidence>
<dbReference type="Pfam" id="PF01875">
    <property type="entry name" value="Memo"/>
    <property type="match status" value="1"/>
</dbReference>
<proteinExistence type="predicted"/>
<accession>A0A1F6M4R4</accession>
<name>A0A1F6M4R4_9BACT</name>
<dbReference type="SUPFAM" id="SSF53213">
    <property type="entry name" value="LigB-like"/>
    <property type="match status" value="1"/>
</dbReference>
<dbReference type="NCBIfam" id="TIGR04336">
    <property type="entry name" value="AmmeMemoSam_B"/>
    <property type="match status" value="1"/>
</dbReference>
<protein>
    <submittedName>
        <fullName evidence="1">AmmeMemoRadiSam system protein B</fullName>
    </submittedName>
</protein>
<dbReference type="InterPro" id="IPR002737">
    <property type="entry name" value="MEMO1_fam"/>
</dbReference>